<evidence type="ECO:0000256" key="6">
    <source>
        <dbReference type="ARBA" id="ARBA00012963"/>
    </source>
</evidence>
<dbReference type="InterPro" id="IPR029056">
    <property type="entry name" value="Ribokinase-like"/>
</dbReference>
<dbReference type="InterPro" id="IPR004399">
    <property type="entry name" value="HMP/HMP-P_kinase_dom"/>
</dbReference>
<comment type="caution">
    <text evidence="17">The sequence shown here is derived from an EMBL/GenBank/DDBJ whole genome shotgun (WGS) entry which is preliminary data.</text>
</comment>
<dbReference type="EC" id="2.7.4.7" evidence="6"/>
<comment type="catalytic activity">
    <reaction evidence="2">
        <text>4-amino-2-methyl-5-(phosphooxymethyl)pyrimidine + ATP = 4-amino-2-methyl-5-(diphosphooxymethyl)pyrimidine + ADP</text>
        <dbReference type="Rhea" id="RHEA:19893"/>
        <dbReference type="ChEBI" id="CHEBI:30616"/>
        <dbReference type="ChEBI" id="CHEBI:57841"/>
        <dbReference type="ChEBI" id="CHEBI:58354"/>
        <dbReference type="ChEBI" id="CHEBI:456216"/>
        <dbReference type="EC" id="2.7.4.7"/>
    </reaction>
</comment>
<dbReference type="InterPro" id="IPR013749">
    <property type="entry name" value="PM/HMP-P_kinase-1"/>
</dbReference>
<keyword evidence="10 17" id="KW-0418">Kinase</keyword>
<keyword evidence="8 17" id="KW-0808">Transferase</keyword>
<dbReference type="RefSeq" id="WP_151619334.1">
    <property type="nucleotide sequence ID" value="NZ_WBXO01000003.1"/>
</dbReference>
<name>A0A6I0F3Q4_9FIRM</name>
<evidence type="ECO:0000256" key="11">
    <source>
        <dbReference type="ARBA" id="ARBA00022840"/>
    </source>
</evidence>
<dbReference type="PANTHER" id="PTHR20858">
    <property type="entry name" value="PHOSPHOMETHYLPYRIMIDINE KINASE"/>
    <property type="match status" value="1"/>
</dbReference>
<comment type="pathway">
    <text evidence="13">Cofactor biosynthesis; thiamine diphosphate biosynthesis; 4-amino-2-methyl-5-diphosphomethylpyrimidine from 5-amino-1-(5-phospho-D-ribosyl)imidazole: step 2/3.</text>
</comment>
<dbReference type="NCBIfam" id="TIGR00097">
    <property type="entry name" value="HMP-P_kinase"/>
    <property type="match status" value="1"/>
</dbReference>
<gene>
    <name evidence="17" type="primary">thiD</name>
    <name evidence="17" type="ORF">F9B85_05450</name>
</gene>
<dbReference type="SUPFAM" id="SSF53613">
    <property type="entry name" value="Ribokinase-like"/>
    <property type="match status" value="1"/>
</dbReference>
<accession>A0A6I0F3Q4</accession>
<comment type="similarity">
    <text evidence="4">Belongs to the ThiD family.</text>
</comment>
<dbReference type="FunFam" id="3.40.1190.20:FF:000003">
    <property type="entry name" value="Phosphomethylpyrimidine kinase ThiD"/>
    <property type="match status" value="1"/>
</dbReference>
<comment type="pathway">
    <text evidence="3">Cofactor biosynthesis; thiamine diphosphate biosynthesis; 4-amino-2-methyl-5-diphosphomethylpyrimidine from 5-amino-1-(5-phospho-D-ribosyl)imidazole: step 3/3.</text>
</comment>
<protein>
    <recommendedName>
        <fullName evidence="7">Hydroxymethylpyrimidine/phosphomethylpyrimidine kinase</fullName>
        <ecNumber evidence="5">2.7.1.49</ecNumber>
        <ecNumber evidence="6">2.7.4.7</ecNumber>
    </recommendedName>
    <alternativeName>
        <fullName evidence="14">Hydroxymethylpyrimidine kinase</fullName>
    </alternativeName>
    <alternativeName>
        <fullName evidence="15">Hydroxymethylpyrimidine phosphate kinase</fullName>
    </alternativeName>
</protein>
<evidence type="ECO:0000256" key="15">
    <source>
        <dbReference type="ARBA" id="ARBA00043176"/>
    </source>
</evidence>
<dbReference type="GO" id="GO:0005524">
    <property type="term" value="F:ATP binding"/>
    <property type="evidence" value="ECO:0007669"/>
    <property type="project" value="UniProtKB-KW"/>
</dbReference>
<dbReference type="GO" id="GO:0008902">
    <property type="term" value="F:hydroxymethylpyrimidine kinase activity"/>
    <property type="evidence" value="ECO:0007669"/>
    <property type="project" value="UniProtKB-EC"/>
</dbReference>
<evidence type="ECO:0000256" key="7">
    <source>
        <dbReference type="ARBA" id="ARBA00019161"/>
    </source>
</evidence>
<dbReference type="GO" id="GO:0005829">
    <property type="term" value="C:cytosol"/>
    <property type="evidence" value="ECO:0007669"/>
    <property type="project" value="TreeGrafter"/>
</dbReference>
<evidence type="ECO:0000256" key="1">
    <source>
        <dbReference type="ARBA" id="ARBA00000151"/>
    </source>
</evidence>
<dbReference type="GO" id="GO:0009228">
    <property type="term" value="P:thiamine biosynthetic process"/>
    <property type="evidence" value="ECO:0007669"/>
    <property type="project" value="UniProtKB-KW"/>
</dbReference>
<dbReference type="AlphaFoldDB" id="A0A6I0F3Q4"/>
<evidence type="ECO:0000256" key="14">
    <source>
        <dbReference type="ARBA" id="ARBA00042102"/>
    </source>
</evidence>
<evidence type="ECO:0000256" key="9">
    <source>
        <dbReference type="ARBA" id="ARBA00022741"/>
    </source>
</evidence>
<dbReference type="CDD" id="cd01169">
    <property type="entry name" value="HMPP_kinase"/>
    <property type="match status" value="1"/>
</dbReference>
<evidence type="ECO:0000256" key="10">
    <source>
        <dbReference type="ARBA" id="ARBA00022777"/>
    </source>
</evidence>
<dbReference type="EC" id="2.7.1.49" evidence="5"/>
<evidence type="ECO:0000313" key="18">
    <source>
        <dbReference type="Proteomes" id="UP000468766"/>
    </source>
</evidence>
<reference evidence="17 18" key="1">
    <citation type="submission" date="2019-10" db="EMBL/GenBank/DDBJ databases">
        <title>Whole-genome sequence of the extremophile Heliorestis acidaminivorans DSM 24790.</title>
        <authorList>
            <person name="Kyndt J.A."/>
            <person name="Meyer T.E."/>
        </authorList>
    </citation>
    <scope>NUCLEOTIDE SEQUENCE [LARGE SCALE GENOMIC DNA]</scope>
    <source>
        <strain evidence="17 18">DSM 24790</strain>
    </source>
</reference>
<keyword evidence="18" id="KW-1185">Reference proteome</keyword>
<evidence type="ECO:0000256" key="2">
    <source>
        <dbReference type="ARBA" id="ARBA00000565"/>
    </source>
</evidence>
<keyword evidence="11" id="KW-0067">ATP-binding</keyword>
<proteinExistence type="inferred from homology"/>
<comment type="catalytic activity">
    <reaction evidence="1">
        <text>4-amino-5-hydroxymethyl-2-methylpyrimidine + ATP = 4-amino-2-methyl-5-(phosphooxymethyl)pyrimidine + ADP + H(+)</text>
        <dbReference type="Rhea" id="RHEA:23096"/>
        <dbReference type="ChEBI" id="CHEBI:15378"/>
        <dbReference type="ChEBI" id="CHEBI:16892"/>
        <dbReference type="ChEBI" id="CHEBI:30616"/>
        <dbReference type="ChEBI" id="CHEBI:58354"/>
        <dbReference type="ChEBI" id="CHEBI:456216"/>
        <dbReference type="EC" id="2.7.1.49"/>
    </reaction>
</comment>
<feature type="domain" description="Pyridoxamine kinase/Phosphomethylpyrimidine kinase" evidence="16">
    <location>
        <begin position="19"/>
        <end position="265"/>
    </location>
</feature>
<evidence type="ECO:0000259" key="16">
    <source>
        <dbReference type="Pfam" id="PF08543"/>
    </source>
</evidence>
<dbReference type="PANTHER" id="PTHR20858:SF17">
    <property type="entry name" value="HYDROXYMETHYLPYRIMIDINE_PHOSPHOMETHYLPYRIMIDINE KINASE THI20-RELATED"/>
    <property type="match status" value="1"/>
</dbReference>
<evidence type="ECO:0000256" key="4">
    <source>
        <dbReference type="ARBA" id="ARBA00009879"/>
    </source>
</evidence>
<keyword evidence="12" id="KW-0784">Thiamine biosynthesis</keyword>
<dbReference type="Gene3D" id="3.40.1190.20">
    <property type="match status" value="1"/>
</dbReference>
<dbReference type="OrthoDB" id="9810880at2"/>
<evidence type="ECO:0000256" key="13">
    <source>
        <dbReference type="ARBA" id="ARBA00037917"/>
    </source>
</evidence>
<evidence type="ECO:0000256" key="12">
    <source>
        <dbReference type="ARBA" id="ARBA00022977"/>
    </source>
</evidence>
<evidence type="ECO:0000256" key="5">
    <source>
        <dbReference type="ARBA" id="ARBA00012135"/>
    </source>
</evidence>
<keyword evidence="9" id="KW-0547">Nucleotide-binding</keyword>
<dbReference type="Proteomes" id="UP000468766">
    <property type="component" value="Unassembled WGS sequence"/>
</dbReference>
<dbReference type="EMBL" id="WBXO01000003">
    <property type="protein sequence ID" value="KAB2953357.1"/>
    <property type="molecule type" value="Genomic_DNA"/>
</dbReference>
<evidence type="ECO:0000256" key="8">
    <source>
        <dbReference type="ARBA" id="ARBA00022679"/>
    </source>
</evidence>
<organism evidence="17 18">
    <name type="scientific">Heliorestis acidaminivorans</name>
    <dbReference type="NCBI Taxonomy" id="553427"/>
    <lineage>
        <taxon>Bacteria</taxon>
        <taxon>Bacillati</taxon>
        <taxon>Bacillota</taxon>
        <taxon>Clostridia</taxon>
        <taxon>Eubacteriales</taxon>
        <taxon>Heliobacteriaceae</taxon>
        <taxon>Heliorestis</taxon>
    </lineage>
</organism>
<dbReference type="Pfam" id="PF08543">
    <property type="entry name" value="Phos_pyr_kin"/>
    <property type="match status" value="1"/>
</dbReference>
<evidence type="ECO:0000256" key="3">
    <source>
        <dbReference type="ARBA" id="ARBA00004769"/>
    </source>
</evidence>
<dbReference type="GO" id="GO:0008972">
    <property type="term" value="F:phosphomethylpyrimidine kinase activity"/>
    <property type="evidence" value="ECO:0007669"/>
    <property type="project" value="UniProtKB-EC"/>
</dbReference>
<sequence length="274" mass="29656">MINKVVPELPKVLSIAGSDPSGGAGLQADLKVMAQLGVYGAAAVTALTRQTSEGVQDIYTLDSNWVLTQITEVLYDLRPQVIKTGMLQSPLILQGLAKIWRDYQAVEKEAVLVVDPVLHSGTGVSLLDKGGLKAFREELLPYTTVLTPNVPEAEAFTGMQIKSTEDMEKAARLLLDCGVQWVLIKGGHFQQDRGEIVDILYSSEQIYDFPGERVPAQDPHGTGCTLASALASYLALSYSVPESTARAIKWVRQSIANAIYVGKGRPVVCQQSLQ</sequence>
<evidence type="ECO:0000313" key="17">
    <source>
        <dbReference type="EMBL" id="KAB2953357.1"/>
    </source>
</evidence>